<accession>A7TJ12</accession>
<dbReference type="InParanoid" id="A7TJ12"/>
<gene>
    <name evidence="2" type="ORF">Kpol_1033p14</name>
</gene>
<evidence type="ECO:0000313" key="2">
    <source>
        <dbReference type="EMBL" id="EDO17711.1"/>
    </source>
</evidence>
<dbReference type="GeneID" id="5545953"/>
<dbReference type="InterPro" id="IPR021264">
    <property type="entry name" value="AFUB_079030/YDR124W-like"/>
</dbReference>
<dbReference type="PhylomeDB" id="A7TJ12"/>
<dbReference type="PANTHER" id="PTHR36102:SF1">
    <property type="entry name" value="YDR124W-LIKE HELICAL BUNDLE DOMAIN-CONTAINING PROTEIN"/>
    <property type="match status" value="1"/>
</dbReference>
<dbReference type="Proteomes" id="UP000000267">
    <property type="component" value="Unassembled WGS sequence"/>
</dbReference>
<name>A7TJ12_VANPO</name>
<dbReference type="eggNOG" id="ENOG502S0ES">
    <property type="taxonomic scope" value="Eukaryota"/>
</dbReference>
<dbReference type="KEGG" id="vpo:Kpol_1033p14"/>
<protein>
    <recommendedName>
        <fullName evidence="1">Subtelomeric hrmA-associated cluster protein AFUB-079030/YDR124W-like helical bundle domain-containing protein</fullName>
    </recommendedName>
</protein>
<dbReference type="STRING" id="436907.A7TJ12"/>
<dbReference type="Pfam" id="PF11001">
    <property type="entry name" value="AFUB_07903_YDR124W_hel"/>
    <property type="match status" value="1"/>
</dbReference>
<keyword evidence="3" id="KW-1185">Reference proteome</keyword>
<proteinExistence type="predicted"/>
<feature type="domain" description="Subtelomeric hrmA-associated cluster protein AFUB-079030/YDR124W-like helical bundle" evidence="1">
    <location>
        <begin position="87"/>
        <end position="210"/>
    </location>
</feature>
<dbReference type="AlphaFoldDB" id="A7TJ12"/>
<reference evidence="2 3" key="1">
    <citation type="journal article" date="2007" name="Proc. Natl. Acad. Sci. U.S.A.">
        <title>Independent sorting-out of thousands of duplicated gene pairs in two yeast species descended from a whole-genome duplication.</title>
        <authorList>
            <person name="Scannell D.R."/>
            <person name="Frank A.C."/>
            <person name="Conant G.C."/>
            <person name="Byrne K.P."/>
            <person name="Woolfit M."/>
            <person name="Wolfe K.H."/>
        </authorList>
    </citation>
    <scope>NUCLEOTIDE SEQUENCE [LARGE SCALE GENOMIC DNA]</scope>
    <source>
        <strain evidence="3">ATCC 22028 / DSM 70294 / BCRC 21397 / CBS 2163 / NBRC 10782 / NRRL Y-8283 / UCD 57-17</strain>
    </source>
</reference>
<dbReference type="InterPro" id="IPR047092">
    <property type="entry name" value="AFUB_07903/YDR124W-like_hel"/>
</dbReference>
<dbReference type="RefSeq" id="XP_001645569.1">
    <property type="nucleotide sequence ID" value="XM_001645519.1"/>
</dbReference>
<dbReference type="OrthoDB" id="5338458at2759"/>
<dbReference type="EMBL" id="DS480399">
    <property type="protein sequence ID" value="EDO17711.1"/>
    <property type="molecule type" value="Genomic_DNA"/>
</dbReference>
<organism evidence="3">
    <name type="scientific">Vanderwaltozyma polyspora (strain ATCC 22028 / DSM 70294 / BCRC 21397 / CBS 2163 / NBRC 10782 / NRRL Y-8283 / UCD 57-17)</name>
    <name type="common">Kluyveromyces polysporus</name>
    <dbReference type="NCBI Taxonomy" id="436907"/>
    <lineage>
        <taxon>Eukaryota</taxon>
        <taxon>Fungi</taxon>
        <taxon>Dikarya</taxon>
        <taxon>Ascomycota</taxon>
        <taxon>Saccharomycotina</taxon>
        <taxon>Saccharomycetes</taxon>
        <taxon>Saccharomycetales</taxon>
        <taxon>Saccharomycetaceae</taxon>
        <taxon>Vanderwaltozyma</taxon>
    </lineage>
</organism>
<evidence type="ECO:0000313" key="3">
    <source>
        <dbReference type="Proteomes" id="UP000000267"/>
    </source>
</evidence>
<dbReference type="HOGENOM" id="CLU_054253_0_0_1"/>
<dbReference type="PANTHER" id="PTHR36102">
    <property type="entry name" value="CHROMOSOME 10, WHOLE GENOME SHOTGUN SEQUENCE"/>
    <property type="match status" value="1"/>
</dbReference>
<evidence type="ECO:0000259" key="1">
    <source>
        <dbReference type="Pfam" id="PF11001"/>
    </source>
</evidence>
<sequence>MSLDESFVHFLNSLGERYEFSVLLREIGHPRNNDGKEFTFGYSSANVLKNASHQIDSLVDLEKMVVIPRHNAHLLTAENYKHIKLPIENKMLVQKYILNAFKFIRQVPCKAISKEWIKVIEPKKKTKFPYIKGDITKPAWWPADVEHREPDHLQKPDRLKLMCCIVIEVLPRLNNLSIVEEMERATYALSLLKRDPVKEEVIKSVFRIVKATINRDSMVSIIDLLSLKSKPASKSNSKQRQYIKNRIRSYSGVIQQSLDTTEQTESEISEKSYKDQTPIYDNELKLQHSYNTDITPLPTPVLIDFLIDSDPDLTRYIENMCKYESSPDESTDP</sequence>
<dbReference type="FunCoup" id="A7TJ12">
    <property type="interactions" value="61"/>
</dbReference>